<evidence type="ECO:0000313" key="7">
    <source>
        <dbReference type="EMBL" id="MTD13864.1"/>
    </source>
</evidence>
<dbReference type="CDD" id="cd03224">
    <property type="entry name" value="ABC_TM1139_LivF_branched"/>
    <property type="match status" value="1"/>
</dbReference>
<keyword evidence="4 7" id="KW-0067">ATP-binding</keyword>
<keyword evidence="5" id="KW-0029">Amino-acid transport</keyword>
<dbReference type="InterPro" id="IPR052156">
    <property type="entry name" value="BCAA_Transport_ATP-bd_LivF"/>
</dbReference>
<dbReference type="EMBL" id="WLYK01000001">
    <property type="protein sequence ID" value="MTD13864.1"/>
    <property type="molecule type" value="Genomic_DNA"/>
</dbReference>
<keyword evidence="3" id="KW-0547">Nucleotide-binding</keyword>
<dbReference type="InterPro" id="IPR003593">
    <property type="entry name" value="AAA+_ATPase"/>
</dbReference>
<dbReference type="GO" id="GO:0005524">
    <property type="term" value="F:ATP binding"/>
    <property type="evidence" value="ECO:0007669"/>
    <property type="project" value="UniProtKB-KW"/>
</dbReference>
<dbReference type="PROSITE" id="PS50893">
    <property type="entry name" value="ABC_TRANSPORTER_2"/>
    <property type="match status" value="1"/>
</dbReference>
<dbReference type="GO" id="GO:0015658">
    <property type="term" value="F:branched-chain amino acid transmembrane transporter activity"/>
    <property type="evidence" value="ECO:0007669"/>
    <property type="project" value="TreeGrafter"/>
</dbReference>
<sequence length="233" mass="24475">MMTVSGLEVAYGNVVGLRRLDLAVEAGQVQLILGSNGAGKSSALGAIAGSVRKRAGTVHLDGTDISRQRAWRVAQRGMVLVPEGRQIIGPLTVEENLRLGGYANRTGTAARILDEVYELFPILGERKDQAGGLLSGGQQQMLAFGRALMADPKVILLDEPSMGLAPVMVDRVLEAVTGIAARGIGVVMVEQNASALDIADEVRVLEQGLVVLEGTPAELRDDPRVISAFLGAA</sequence>
<evidence type="ECO:0000259" key="6">
    <source>
        <dbReference type="PROSITE" id="PS50893"/>
    </source>
</evidence>
<gene>
    <name evidence="7" type="ORF">GIS00_07905</name>
</gene>
<organism evidence="7 8">
    <name type="scientific">Nakamurella alba</name>
    <dbReference type="NCBI Taxonomy" id="2665158"/>
    <lineage>
        <taxon>Bacteria</taxon>
        <taxon>Bacillati</taxon>
        <taxon>Actinomycetota</taxon>
        <taxon>Actinomycetes</taxon>
        <taxon>Nakamurellales</taxon>
        <taxon>Nakamurellaceae</taxon>
        <taxon>Nakamurella</taxon>
    </lineage>
</organism>
<dbReference type="GO" id="GO:0015807">
    <property type="term" value="P:L-amino acid transport"/>
    <property type="evidence" value="ECO:0007669"/>
    <property type="project" value="TreeGrafter"/>
</dbReference>
<feature type="domain" description="ABC transporter" evidence="6">
    <location>
        <begin position="2"/>
        <end position="232"/>
    </location>
</feature>
<evidence type="ECO:0000256" key="5">
    <source>
        <dbReference type="ARBA" id="ARBA00022970"/>
    </source>
</evidence>
<dbReference type="InterPro" id="IPR017871">
    <property type="entry name" value="ABC_transporter-like_CS"/>
</dbReference>
<dbReference type="Gene3D" id="3.40.50.300">
    <property type="entry name" value="P-loop containing nucleotide triphosphate hydrolases"/>
    <property type="match status" value="1"/>
</dbReference>
<evidence type="ECO:0000256" key="4">
    <source>
        <dbReference type="ARBA" id="ARBA00022840"/>
    </source>
</evidence>
<dbReference type="InterPro" id="IPR003439">
    <property type="entry name" value="ABC_transporter-like_ATP-bd"/>
</dbReference>
<dbReference type="Proteomes" id="UP000460221">
    <property type="component" value="Unassembled WGS sequence"/>
</dbReference>
<evidence type="ECO:0000256" key="1">
    <source>
        <dbReference type="ARBA" id="ARBA00005417"/>
    </source>
</evidence>
<dbReference type="Pfam" id="PF00005">
    <property type="entry name" value="ABC_tran"/>
    <property type="match status" value="1"/>
</dbReference>
<comment type="similarity">
    <text evidence="1">Belongs to the ABC transporter superfamily.</text>
</comment>
<dbReference type="PANTHER" id="PTHR43820:SF6">
    <property type="entry name" value="ABC TRANSPORTER ATP-BINDING PROTEIN"/>
    <property type="match status" value="1"/>
</dbReference>
<proteinExistence type="inferred from homology"/>
<evidence type="ECO:0000313" key="8">
    <source>
        <dbReference type="Proteomes" id="UP000460221"/>
    </source>
</evidence>
<dbReference type="InterPro" id="IPR032823">
    <property type="entry name" value="BCA_ABC_TP_C"/>
</dbReference>
<dbReference type="AlphaFoldDB" id="A0A7K1FLU2"/>
<protein>
    <submittedName>
        <fullName evidence="7">ATP-binding cassette domain-containing protein</fullName>
    </submittedName>
</protein>
<evidence type="ECO:0000256" key="2">
    <source>
        <dbReference type="ARBA" id="ARBA00022448"/>
    </source>
</evidence>
<dbReference type="PROSITE" id="PS00211">
    <property type="entry name" value="ABC_TRANSPORTER_1"/>
    <property type="match status" value="1"/>
</dbReference>
<reference evidence="7 8" key="1">
    <citation type="submission" date="2019-11" db="EMBL/GenBank/DDBJ databases">
        <authorList>
            <person name="Jiang L.-Q."/>
        </authorList>
    </citation>
    <scope>NUCLEOTIDE SEQUENCE [LARGE SCALE GENOMIC DNA]</scope>
    <source>
        <strain evidence="7 8">YIM 132087</strain>
    </source>
</reference>
<dbReference type="Pfam" id="PF12399">
    <property type="entry name" value="BCA_ABC_TP_C"/>
    <property type="match status" value="1"/>
</dbReference>
<keyword evidence="2" id="KW-0813">Transport</keyword>
<dbReference type="SMART" id="SM00382">
    <property type="entry name" value="AAA"/>
    <property type="match status" value="1"/>
</dbReference>
<dbReference type="InterPro" id="IPR027417">
    <property type="entry name" value="P-loop_NTPase"/>
</dbReference>
<accession>A0A7K1FLU2</accession>
<name>A0A7K1FLU2_9ACTN</name>
<keyword evidence="8" id="KW-1185">Reference proteome</keyword>
<dbReference type="SUPFAM" id="SSF52540">
    <property type="entry name" value="P-loop containing nucleoside triphosphate hydrolases"/>
    <property type="match status" value="1"/>
</dbReference>
<dbReference type="GO" id="GO:0016887">
    <property type="term" value="F:ATP hydrolysis activity"/>
    <property type="evidence" value="ECO:0007669"/>
    <property type="project" value="InterPro"/>
</dbReference>
<comment type="caution">
    <text evidence="7">The sequence shown here is derived from an EMBL/GenBank/DDBJ whole genome shotgun (WGS) entry which is preliminary data.</text>
</comment>
<dbReference type="PANTHER" id="PTHR43820">
    <property type="entry name" value="HIGH-AFFINITY BRANCHED-CHAIN AMINO ACID TRANSPORT ATP-BINDING PROTEIN LIVF"/>
    <property type="match status" value="1"/>
</dbReference>
<evidence type="ECO:0000256" key="3">
    <source>
        <dbReference type="ARBA" id="ARBA00022741"/>
    </source>
</evidence>